<comment type="subcellular location">
    <subcellularLocation>
        <location evidence="5">Cytoplasm</location>
    </subcellularLocation>
</comment>
<dbReference type="Pfam" id="PF01121">
    <property type="entry name" value="CoaE"/>
    <property type="match status" value="1"/>
</dbReference>
<dbReference type="SUPFAM" id="SSF52540">
    <property type="entry name" value="P-loop containing nucleoside triphosphate hydrolases"/>
    <property type="match status" value="1"/>
</dbReference>
<keyword evidence="3 5" id="KW-0067">ATP-binding</keyword>
<evidence type="ECO:0000256" key="1">
    <source>
        <dbReference type="ARBA" id="ARBA00009018"/>
    </source>
</evidence>
<evidence type="ECO:0000313" key="8">
    <source>
        <dbReference type="Proteomes" id="UP000601361"/>
    </source>
</evidence>
<evidence type="ECO:0000256" key="4">
    <source>
        <dbReference type="ARBA" id="ARBA00022993"/>
    </source>
</evidence>
<comment type="caution">
    <text evidence="7">The sequence shown here is derived from an EMBL/GenBank/DDBJ whole genome shotgun (WGS) entry which is preliminary data.</text>
</comment>
<dbReference type="HAMAP" id="MF_00376">
    <property type="entry name" value="Dephospho_CoA_kinase"/>
    <property type="match status" value="1"/>
</dbReference>
<dbReference type="EC" id="2.7.1.24" evidence="5 6"/>
<keyword evidence="5" id="KW-0808">Transferase</keyword>
<organism evidence="7 8">
    <name type="scientific">Hymenobacter glacieicola</name>
    <dbReference type="NCBI Taxonomy" id="1562124"/>
    <lineage>
        <taxon>Bacteria</taxon>
        <taxon>Pseudomonadati</taxon>
        <taxon>Bacteroidota</taxon>
        <taxon>Cytophagia</taxon>
        <taxon>Cytophagales</taxon>
        <taxon>Hymenobacteraceae</taxon>
        <taxon>Hymenobacter</taxon>
    </lineage>
</organism>
<comment type="catalytic activity">
    <reaction evidence="5">
        <text>3'-dephospho-CoA + ATP = ADP + CoA + H(+)</text>
        <dbReference type="Rhea" id="RHEA:18245"/>
        <dbReference type="ChEBI" id="CHEBI:15378"/>
        <dbReference type="ChEBI" id="CHEBI:30616"/>
        <dbReference type="ChEBI" id="CHEBI:57287"/>
        <dbReference type="ChEBI" id="CHEBI:57328"/>
        <dbReference type="ChEBI" id="CHEBI:456216"/>
        <dbReference type="EC" id="2.7.1.24"/>
    </reaction>
</comment>
<dbReference type="GO" id="GO:0016301">
    <property type="term" value="F:kinase activity"/>
    <property type="evidence" value="ECO:0007669"/>
    <property type="project" value="UniProtKB-KW"/>
</dbReference>
<comment type="similarity">
    <text evidence="1 5">Belongs to the CoaE family.</text>
</comment>
<sequence length="203" mass="22846">MLKIGITGGIGSGKSVVCRLFQVLGAPVYDSDARAKWVMAHHPQLREELTAAFGPETFDAQGQLNRTYLARVAFPDPAQLARLNALVHPHVGRDFETWAAAQQAAGHPYLLKEAALLYESGAYQQLHRIITVFAPLEIRQARVLHRDPHRTPDDILAIIGKQLSEEEKIRRADYVIHNDDHHLLLPQVLQLDQKFRSGETRIQ</sequence>
<dbReference type="EMBL" id="BMGS01000005">
    <property type="protein sequence ID" value="GGG43979.1"/>
    <property type="molecule type" value="Genomic_DNA"/>
</dbReference>
<dbReference type="NCBIfam" id="TIGR00152">
    <property type="entry name" value="dephospho-CoA kinase"/>
    <property type="match status" value="1"/>
</dbReference>
<dbReference type="InterPro" id="IPR001977">
    <property type="entry name" value="Depp_CoAkinase"/>
</dbReference>
<dbReference type="PANTHER" id="PTHR10695:SF46">
    <property type="entry name" value="BIFUNCTIONAL COENZYME A SYNTHASE-RELATED"/>
    <property type="match status" value="1"/>
</dbReference>
<evidence type="ECO:0000256" key="3">
    <source>
        <dbReference type="ARBA" id="ARBA00022840"/>
    </source>
</evidence>
<proteinExistence type="inferred from homology"/>
<keyword evidence="2 5" id="KW-0547">Nucleotide-binding</keyword>
<evidence type="ECO:0000256" key="2">
    <source>
        <dbReference type="ARBA" id="ARBA00022741"/>
    </source>
</evidence>
<protein>
    <recommendedName>
        <fullName evidence="5 6">Dephospho-CoA kinase</fullName>
        <ecNumber evidence="5 6">2.7.1.24</ecNumber>
    </recommendedName>
    <alternativeName>
        <fullName evidence="5">Dephosphocoenzyme A kinase</fullName>
    </alternativeName>
</protein>
<dbReference type="CDD" id="cd02022">
    <property type="entry name" value="DPCK"/>
    <property type="match status" value="1"/>
</dbReference>
<keyword evidence="4 5" id="KW-0173">Coenzyme A biosynthesis</keyword>
<gene>
    <name evidence="5 7" type="primary">coaE</name>
    <name evidence="7" type="ORF">GCM10011378_20360</name>
</gene>
<feature type="binding site" evidence="5">
    <location>
        <begin position="11"/>
        <end position="16"/>
    </location>
    <ligand>
        <name>ATP</name>
        <dbReference type="ChEBI" id="CHEBI:30616"/>
    </ligand>
</feature>
<evidence type="ECO:0000256" key="6">
    <source>
        <dbReference type="NCBIfam" id="TIGR00152"/>
    </source>
</evidence>
<dbReference type="InterPro" id="IPR027417">
    <property type="entry name" value="P-loop_NTPase"/>
</dbReference>
<keyword evidence="5 7" id="KW-0418">Kinase</keyword>
<evidence type="ECO:0000256" key="5">
    <source>
        <dbReference type="HAMAP-Rule" id="MF_00376"/>
    </source>
</evidence>
<dbReference type="Proteomes" id="UP000601361">
    <property type="component" value="Unassembled WGS sequence"/>
</dbReference>
<keyword evidence="5" id="KW-0963">Cytoplasm</keyword>
<dbReference type="Gene3D" id="3.40.50.300">
    <property type="entry name" value="P-loop containing nucleotide triphosphate hydrolases"/>
    <property type="match status" value="1"/>
</dbReference>
<comment type="function">
    <text evidence="5">Catalyzes the phosphorylation of the 3'-hydroxyl group of dephosphocoenzyme A to form coenzyme A.</text>
</comment>
<evidence type="ECO:0000313" key="7">
    <source>
        <dbReference type="EMBL" id="GGG43979.1"/>
    </source>
</evidence>
<dbReference type="PROSITE" id="PS51219">
    <property type="entry name" value="DPCK"/>
    <property type="match status" value="1"/>
</dbReference>
<accession>A0ABQ1WT28</accession>
<reference evidence="8" key="1">
    <citation type="journal article" date="2019" name="Int. J. Syst. Evol. Microbiol.">
        <title>The Global Catalogue of Microorganisms (GCM) 10K type strain sequencing project: providing services to taxonomists for standard genome sequencing and annotation.</title>
        <authorList>
            <consortium name="The Broad Institute Genomics Platform"/>
            <consortium name="The Broad Institute Genome Sequencing Center for Infectious Disease"/>
            <person name="Wu L."/>
            <person name="Ma J."/>
        </authorList>
    </citation>
    <scope>NUCLEOTIDE SEQUENCE [LARGE SCALE GENOMIC DNA]</scope>
    <source>
        <strain evidence="8">CGMCC 1.12990</strain>
    </source>
</reference>
<comment type="pathway">
    <text evidence="5">Cofactor biosynthesis; coenzyme A biosynthesis; CoA from (R)-pantothenate: step 5/5.</text>
</comment>
<dbReference type="PANTHER" id="PTHR10695">
    <property type="entry name" value="DEPHOSPHO-COA KINASE-RELATED"/>
    <property type="match status" value="1"/>
</dbReference>
<name>A0ABQ1WT28_9BACT</name>
<keyword evidence="8" id="KW-1185">Reference proteome</keyword>
<dbReference type="RefSeq" id="WP_188557737.1">
    <property type="nucleotide sequence ID" value="NZ_BMGS01000005.1"/>
</dbReference>